<evidence type="ECO:0000313" key="8">
    <source>
        <dbReference type="EMBL" id="MBD1388626.1"/>
    </source>
</evidence>
<evidence type="ECO:0000259" key="5">
    <source>
        <dbReference type="Pfam" id="PF08531"/>
    </source>
</evidence>
<dbReference type="InterPro" id="IPR008902">
    <property type="entry name" value="Rhamnosid_concanavalin"/>
</dbReference>
<feature type="domain" description="Alpha-L-rhamnosidase concanavalin-like" evidence="4">
    <location>
        <begin position="399"/>
        <end position="499"/>
    </location>
</feature>
<evidence type="ECO:0000256" key="2">
    <source>
        <dbReference type="ARBA" id="ARBA00012652"/>
    </source>
</evidence>
<dbReference type="GO" id="GO:0030596">
    <property type="term" value="F:alpha-L-rhamnosidase activity"/>
    <property type="evidence" value="ECO:0007669"/>
    <property type="project" value="UniProtKB-EC"/>
</dbReference>
<feature type="domain" description="Bacterial alpha-L-rhamnosidase N-terminal" evidence="5">
    <location>
        <begin position="203"/>
        <end position="386"/>
    </location>
</feature>
<evidence type="ECO:0000256" key="3">
    <source>
        <dbReference type="ARBA" id="ARBA00022801"/>
    </source>
</evidence>
<accession>A0A8J6QPG6</accession>
<evidence type="ECO:0000259" key="7">
    <source>
        <dbReference type="Pfam" id="PF17390"/>
    </source>
</evidence>
<name>A0A8J6QPG6_9GAMM</name>
<evidence type="ECO:0000256" key="1">
    <source>
        <dbReference type="ARBA" id="ARBA00001445"/>
    </source>
</evidence>
<protein>
    <recommendedName>
        <fullName evidence="2">alpha-L-rhamnosidase</fullName>
        <ecNumber evidence="2">3.2.1.40</ecNumber>
    </recommendedName>
</protein>
<dbReference type="Pfam" id="PF08531">
    <property type="entry name" value="Bac_rhamnosid_N"/>
    <property type="match status" value="1"/>
</dbReference>
<feature type="domain" description="Alpha-L-rhamnosidase six-hairpin glycosidase" evidence="6">
    <location>
        <begin position="509"/>
        <end position="849"/>
    </location>
</feature>
<dbReference type="Gene3D" id="2.60.40.10">
    <property type="entry name" value="Immunoglobulins"/>
    <property type="match status" value="1"/>
</dbReference>
<reference evidence="8" key="1">
    <citation type="submission" date="2020-09" db="EMBL/GenBank/DDBJ databases">
        <title>A novel bacterium of genus Neiella, isolated from South China Sea.</title>
        <authorList>
            <person name="Huang H."/>
            <person name="Mo K."/>
            <person name="Hu Y."/>
        </authorList>
    </citation>
    <scope>NUCLEOTIDE SEQUENCE</scope>
    <source>
        <strain evidence="8">HB171785</strain>
    </source>
</reference>
<comment type="catalytic activity">
    <reaction evidence="1">
        <text>Hydrolysis of terminal non-reducing alpha-L-rhamnose residues in alpha-L-rhamnosides.</text>
        <dbReference type="EC" id="3.2.1.40"/>
    </reaction>
</comment>
<keyword evidence="9" id="KW-1185">Reference proteome</keyword>
<sequence>MACEPSASDPQPSEPINHQAPANLLVEGTATPLNVHSQTPRLSWHANAKTQSAYQVQVASSAERLANSNPDLWDSGKVAAQQSVNIAYAGQPLSAQDTAFWRVRVWAENQQQPGPWSQVGQWEMGLIEQADWQAQWLQVEQRVVADSSEARMPWILYAANVHPDITEALPASKKEKQLEVVEQLKKQPTASLFRHDFAIDADKTIVKARLHSTAAGYYEVFINGQKVDDRLMDPGQTDFDQRILYNTDDVAALLNQGANTIAVHLGSGWYDENIAFSKWKNPDEKVGPQAKKTLSYGQPKFIAQLELTYADGSQAVVASNEQWRSHPSPVLKDGLFSGELFDANEVVANWNQQLSANELANWQPVQALEQWPTGRLEPQRLPPIRAIKKMTPVKIYQPREGVWTFDFGQNFTGVPTIDLAKLGLAAGQTINLRYAEWADVEGNISQKSGGGAPLLKQVDSYIASGNDGATWTPVFTWHGFRYVEMTGLTEAPTLDVLSAHLVRSDVGVAGQFSSSNELLNRIHDMALWSYESNLMAVPMDCPIRERAGWTGDAHAALITGNYNFNMENLWQKYLGDFATSSHIAPAVVPGKRSHGGTYDWAVAEIMIAWEHYRHHGDLQIFSDQYDSMVEYMDAAESKLDNGLLRIGYGDWCDPVLKPGMGRKRCNPQHTSPTITSSALLAHGANLMSKIAALLGKDADAARYQSLFGAISEQFHNEFYNPETGHYGSQTADAMALRFGIAPITLRQSIADALNKDVVETWQGHGSIGALGQTYVYRALSDYGYGDTAYNIFTAEGYPGYAWQFDKLQATTLWERKGVYVPDADPMRKNAPGRSLNHPFHSGYDGWFYEGLGGIRPLGDNPGFQHFALQPVFPADLDHVNVSYQTGYGTIVSRWQRQGDVIHWQFEVPNNSTAKVTLPGQASAIYQPGQYQLTVATTAL</sequence>
<dbReference type="PIRSF" id="PIRSF010631">
    <property type="entry name" value="A-rhamnsds"/>
    <property type="match status" value="1"/>
</dbReference>
<feature type="domain" description="Alpha-L-rhamnosidase C-terminal" evidence="7">
    <location>
        <begin position="853"/>
        <end position="924"/>
    </location>
</feature>
<dbReference type="Gene3D" id="2.60.120.260">
    <property type="entry name" value="Galactose-binding domain-like"/>
    <property type="match status" value="2"/>
</dbReference>
<proteinExistence type="predicted"/>
<dbReference type="InterPro" id="IPR008928">
    <property type="entry name" value="6-hairpin_glycosidase_sf"/>
</dbReference>
<dbReference type="PANTHER" id="PTHR33307">
    <property type="entry name" value="ALPHA-RHAMNOSIDASE (EUROFUNG)"/>
    <property type="match status" value="1"/>
</dbReference>
<organism evidence="8 9">
    <name type="scientific">Neiella litorisoli</name>
    <dbReference type="NCBI Taxonomy" id="2771431"/>
    <lineage>
        <taxon>Bacteria</taxon>
        <taxon>Pseudomonadati</taxon>
        <taxon>Pseudomonadota</taxon>
        <taxon>Gammaproteobacteria</taxon>
        <taxon>Alteromonadales</taxon>
        <taxon>Echinimonadaceae</taxon>
        <taxon>Neiella</taxon>
    </lineage>
</organism>
<dbReference type="InterPro" id="IPR012341">
    <property type="entry name" value="6hp_glycosidase-like_sf"/>
</dbReference>
<dbReference type="EC" id="3.2.1.40" evidence="2"/>
<dbReference type="Pfam" id="PF17390">
    <property type="entry name" value="Bac_rhamnosid_C"/>
    <property type="match status" value="1"/>
</dbReference>
<dbReference type="Gene3D" id="2.60.420.10">
    <property type="entry name" value="Maltose phosphorylase, domain 3"/>
    <property type="match status" value="1"/>
</dbReference>
<evidence type="ECO:0000313" key="9">
    <source>
        <dbReference type="Proteomes" id="UP000638014"/>
    </source>
</evidence>
<dbReference type="InterPro" id="IPR013783">
    <property type="entry name" value="Ig-like_fold"/>
</dbReference>
<keyword evidence="3 8" id="KW-0378">Hydrolase</keyword>
<evidence type="ECO:0000259" key="6">
    <source>
        <dbReference type="Pfam" id="PF17389"/>
    </source>
</evidence>
<evidence type="ECO:0000259" key="4">
    <source>
        <dbReference type="Pfam" id="PF05592"/>
    </source>
</evidence>
<dbReference type="SUPFAM" id="SSF48208">
    <property type="entry name" value="Six-hairpin glycosidases"/>
    <property type="match status" value="1"/>
</dbReference>
<dbReference type="PANTHER" id="PTHR33307:SF6">
    <property type="entry name" value="ALPHA-RHAMNOSIDASE (EUROFUNG)-RELATED"/>
    <property type="match status" value="1"/>
</dbReference>
<dbReference type="InterPro" id="IPR035398">
    <property type="entry name" value="Bac_rhamnosid_C"/>
</dbReference>
<dbReference type="Pfam" id="PF25788">
    <property type="entry name" value="Ig_Rha78A_N"/>
    <property type="match status" value="1"/>
</dbReference>
<dbReference type="InterPro" id="IPR013737">
    <property type="entry name" value="Bac_rhamnosid_N"/>
</dbReference>
<dbReference type="GO" id="GO:0005975">
    <property type="term" value="P:carbohydrate metabolic process"/>
    <property type="evidence" value="ECO:0007669"/>
    <property type="project" value="InterPro"/>
</dbReference>
<dbReference type="Gene3D" id="1.50.10.10">
    <property type="match status" value="1"/>
</dbReference>
<dbReference type="Pfam" id="PF17389">
    <property type="entry name" value="Bac_rhamnosid6H"/>
    <property type="match status" value="1"/>
</dbReference>
<dbReference type="Pfam" id="PF05592">
    <property type="entry name" value="Bac_rhamnosid"/>
    <property type="match status" value="1"/>
</dbReference>
<dbReference type="EMBL" id="JACXAF010000004">
    <property type="protein sequence ID" value="MBD1388626.1"/>
    <property type="molecule type" value="Genomic_DNA"/>
</dbReference>
<dbReference type="InterPro" id="IPR016007">
    <property type="entry name" value="Alpha_rhamnosid"/>
</dbReference>
<comment type="caution">
    <text evidence="8">The sequence shown here is derived from an EMBL/GenBank/DDBJ whole genome shotgun (WGS) entry which is preliminary data.</text>
</comment>
<dbReference type="InterPro" id="IPR035396">
    <property type="entry name" value="Bac_rhamnosid6H"/>
</dbReference>
<gene>
    <name evidence="8" type="ORF">IC617_04220</name>
</gene>
<dbReference type="AlphaFoldDB" id="A0A8J6QPG6"/>
<dbReference type="Proteomes" id="UP000638014">
    <property type="component" value="Unassembled WGS sequence"/>
</dbReference>